<gene>
    <name evidence="1" type="ORF">BCR33DRAFT_18828</name>
</gene>
<dbReference type="EMBL" id="MCGO01000010">
    <property type="protein sequence ID" value="ORY49117.1"/>
    <property type="molecule type" value="Genomic_DNA"/>
</dbReference>
<name>A0A1Y2CQ85_9FUNG</name>
<organism evidence="1 2">
    <name type="scientific">Rhizoclosmatium globosum</name>
    <dbReference type="NCBI Taxonomy" id="329046"/>
    <lineage>
        <taxon>Eukaryota</taxon>
        <taxon>Fungi</taxon>
        <taxon>Fungi incertae sedis</taxon>
        <taxon>Chytridiomycota</taxon>
        <taxon>Chytridiomycota incertae sedis</taxon>
        <taxon>Chytridiomycetes</taxon>
        <taxon>Chytridiales</taxon>
        <taxon>Chytriomycetaceae</taxon>
        <taxon>Rhizoclosmatium</taxon>
    </lineage>
</organism>
<keyword evidence="2" id="KW-1185">Reference proteome</keyword>
<proteinExistence type="predicted"/>
<dbReference type="AlphaFoldDB" id="A0A1Y2CQ85"/>
<evidence type="ECO:0000313" key="2">
    <source>
        <dbReference type="Proteomes" id="UP000193642"/>
    </source>
</evidence>
<comment type="caution">
    <text evidence="1">The sequence shown here is derived from an EMBL/GenBank/DDBJ whole genome shotgun (WGS) entry which is preliminary data.</text>
</comment>
<dbReference type="Proteomes" id="UP000193642">
    <property type="component" value="Unassembled WGS sequence"/>
</dbReference>
<protein>
    <submittedName>
        <fullName evidence="1">Uncharacterized protein</fullName>
    </submittedName>
</protein>
<sequence length="170" mass="19035">MVGYRHEDSYMEQATNATGDHAIDVSVEQGDFGLNTLPFTTSRVSLTNVNVVPYHGTYCAFRLVTIKVSHSHFVDVVRYEHQYPVPVKVVKHLDPTDYEILDVDRNARGRDLKTEVCVQVLGLSASISALTIQKSFPTPSRSATCLSSMNRSMFSSFTIPKRKMESRGEC</sequence>
<evidence type="ECO:0000313" key="1">
    <source>
        <dbReference type="EMBL" id="ORY49117.1"/>
    </source>
</evidence>
<reference evidence="1 2" key="1">
    <citation type="submission" date="2016-07" db="EMBL/GenBank/DDBJ databases">
        <title>Pervasive Adenine N6-methylation of Active Genes in Fungi.</title>
        <authorList>
            <consortium name="DOE Joint Genome Institute"/>
            <person name="Mondo S.J."/>
            <person name="Dannebaum R.O."/>
            <person name="Kuo R.C."/>
            <person name="Labutti K."/>
            <person name="Haridas S."/>
            <person name="Kuo A."/>
            <person name="Salamov A."/>
            <person name="Ahrendt S.R."/>
            <person name="Lipzen A."/>
            <person name="Sullivan W."/>
            <person name="Andreopoulos W.B."/>
            <person name="Clum A."/>
            <person name="Lindquist E."/>
            <person name="Daum C."/>
            <person name="Ramamoorthy G.K."/>
            <person name="Gryganskyi A."/>
            <person name="Culley D."/>
            <person name="Magnuson J.K."/>
            <person name="James T.Y."/>
            <person name="O'Malley M.A."/>
            <person name="Stajich J.E."/>
            <person name="Spatafora J.W."/>
            <person name="Visel A."/>
            <person name="Grigoriev I.V."/>
        </authorList>
    </citation>
    <scope>NUCLEOTIDE SEQUENCE [LARGE SCALE GENOMIC DNA]</scope>
    <source>
        <strain evidence="1 2">JEL800</strain>
    </source>
</reference>
<accession>A0A1Y2CQ85</accession>